<dbReference type="GO" id="GO:0016740">
    <property type="term" value="F:transferase activity"/>
    <property type="evidence" value="ECO:0007669"/>
    <property type="project" value="UniProtKB-KW"/>
</dbReference>
<keyword evidence="2" id="KW-0325">Glycoprotein</keyword>
<feature type="domain" description="Sulfotransferase" evidence="3">
    <location>
        <begin position="25"/>
        <end position="214"/>
    </location>
</feature>
<organism evidence="4 5">
    <name type="scientific">Roseovarius phycicola</name>
    <dbReference type="NCBI Taxonomy" id="3080976"/>
    <lineage>
        <taxon>Bacteria</taxon>
        <taxon>Pseudomonadati</taxon>
        <taxon>Pseudomonadota</taxon>
        <taxon>Alphaproteobacteria</taxon>
        <taxon>Rhodobacterales</taxon>
        <taxon>Roseobacteraceae</taxon>
        <taxon>Roseovarius</taxon>
    </lineage>
</organism>
<evidence type="ECO:0000259" key="3">
    <source>
        <dbReference type="Pfam" id="PF00685"/>
    </source>
</evidence>
<dbReference type="SUPFAM" id="SSF52540">
    <property type="entry name" value="P-loop containing nucleoside triphosphate hydrolases"/>
    <property type="match status" value="1"/>
</dbReference>
<dbReference type="Pfam" id="PF00685">
    <property type="entry name" value="Sulfotransfer_1"/>
    <property type="match status" value="1"/>
</dbReference>
<dbReference type="EC" id="2.8.2.-" evidence="4"/>
<reference evidence="4 5" key="1">
    <citation type="submission" date="2023-10" db="EMBL/GenBank/DDBJ databases">
        <title>Roseovarius strain S88 nov., isolated from a marine algae.</title>
        <authorList>
            <person name="Lee M.W."/>
            <person name="Lee J.K."/>
            <person name="Kim J.M."/>
            <person name="Choi D.G."/>
            <person name="Baek J.H."/>
            <person name="Bayburt H."/>
            <person name="Jung J.J."/>
            <person name="Han D.M."/>
            <person name="Jeon C.O."/>
        </authorList>
    </citation>
    <scope>NUCLEOTIDE SEQUENCE [LARGE SCALE GENOMIC DNA]</scope>
    <source>
        <strain evidence="4 5">S88</strain>
    </source>
</reference>
<keyword evidence="5" id="KW-1185">Reference proteome</keyword>
<evidence type="ECO:0000313" key="4">
    <source>
        <dbReference type="EMBL" id="WWR48066.1"/>
    </source>
</evidence>
<gene>
    <name evidence="4" type="ORF">RZ517_07830</name>
</gene>
<dbReference type="PANTHER" id="PTHR10605">
    <property type="entry name" value="HEPARAN SULFATE SULFOTRANSFERASE"/>
    <property type="match status" value="1"/>
</dbReference>
<dbReference type="InterPro" id="IPR027417">
    <property type="entry name" value="P-loop_NTPase"/>
</dbReference>
<accession>A0ABZ2HN42</accession>
<dbReference type="Gene3D" id="3.40.50.300">
    <property type="entry name" value="P-loop containing nucleotide triphosphate hydrolases"/>
    <property type="match status" value="1"/>
</dbReference>
<sequence>MALLKSGKPKRPTSRKTNRAHAFAPDFFIIGAMKSGTTTLHQYLDQRDDVGMARIKETDYFLQDTHKALGVDWYKSQFDLTRACLGEASPNYTKYDIFPGVPDRIYAAAPEAKLIFIARDPVTRFASHYRHSWLHGHMRVAPEDLLASDNGRHMVECSRYAAQLEKYLEVFDRSQLLIVDFDQLCEIPQTVLDEIARFLELDPERVSELAAANTADHVARIPPFIKRAARSKLARRVDRFFPNGTRQALGRALSRRDPIDVPGLGEEILKAAAEMMRDDARRFRTLAGQDFSQWSV</sequence>
<name>A0ABZ2HN42_9RHOB</name>
<dbReference type="RefSeq" id="WP_338550890.1">
    <property type="nucleotide sequence ID" value="NZ_CP146069.1"/>
</dbReference>
<keyword evidence="1 4" id="KW-0808">Transferase</keyword>
<evidence type="ECO:0000256" key="1">
    <source>
        <dbReference type="ARBA" id="ARBA00022679"/>
    </source>
</evidence>
<proteinExistence type="predicted"/>
<dbReference type="InterPro" id="IPR037359">
    <property type="entry name" value="NST/OST"/>
</dbReference>
<dbReference type="EMBL" id="CP146069">
    <property type="protein sequence ID" value="WWR48066.1"/>
    <property type="molecule type" value="Genomic_DNA"/>
</dbReference>
<dbReference type="InterPro" id="IPR000863">
    <property type="entry name" value="Sulfotransferase_dom"/>
</dbReference>
<protein>
    <submittedName>
        <fullName evidence="4">Sulfotransferase</fullName>
        <ecNumber evidence="4">2.8.2.-</ecNumber>
    </submittedName>
</protein>
<dbReference type="Proteomes" id="UP001364156">
    <property type="component" value="Chromosome"/>
</dbReference>
<evidence type="ECO:0000256" key="2">
    <source>
        <dbReference type="ARBA" id="ARBA00023180"/>
    </source>
</evidence>
<dbReference type="PANTHER" id="PTHR10605:SF56">
    <property type="entry name" value="BIFUNCTIONAL HEPARAN SULFATE N-DEACETYLASE_N-SULFOTRANSFERASE"/>
    <property type="match status" value="1"/>
</dbReference>
<evidence type="ECO:0000313" key="5">
    <source>
        <dbReference type="Proteomes" id="UP001364156"/>
    </source>
</evidence>